<accession>A0A1Y1LSX0</accession>
<reference evidence="1" key="1">
    <citation type="journal article" date="2016" name="Sci. Rep.">
        <title>Molecular characterization of firefly nuptial gifts: a multi-omics approach sheds light on postcopulatory sexual selection.</title>
        <authorList>
            <person name="Al-Wathiqui N."/>
            <person name="Fallon T.R."/>
            <person name="South A."/>
            <person name="Weng J.K."/>
            <person name="Lewis S.M."/>
        </authorList>
    </citation>
    <scope>NUCLEOTIDE SEQUENCE</scope>
</reference>
<dbReference type="EMBL" id="GEZM01051396">
    <property type="protein sequence ID" value="JAV74976.1"/>
    <property type="molecule type" value="Transcribed_RNA"/>
</dbReference>
<dbReference type="AlphaFoldDB" id="A0A1Y1LSX0"/>
<name>A0A1Y1LSX0_PHOPY</name>
<protein>
    <submittedName>
        <fullName evidence="1">Uncharacterized protein</fullName>
    </submittedName>
</protein>
<evidence type="ECO:0000313" key="1">
    <source>
        <dbReference type="EMBL" id="JAV74975.1"/>
    </source>
</evidence>
<dbReference type="EMBL" id="GEZM01051397">
    <property type="protein sequence ID" value="JAV74975.1"/>
    <property type="molecule type" value="Transcribed_RNA"/>
</dbReference>
<organism evidence="1">
    <name type="scientific">Photinus pyralis</name>
    <name type="common">Common eastern firefly</name>
    <name type="synonym">Lampyris pyralis</name>
    <dbReference type="NCBI Taxonomy" id="7054"/>
    <lineage>
        <taxon>Eukaryota</taxon>
        <taxon>Metazoa</taxon>
        <taxon>Ecdysozoa</taxon>
        <taxon>Arthropoda</taxon>
        <taxon>Hexapoda</taxon>
        <taxon>Insecta</taxon>
        <taxon>Pterygota</taxon>
        <taxon>Neoptera</taxon>
        <taxon>Endopterygota</taxon>
        <taxon>Coleoptera</taxon>
        <taxon>Polyphaga</taxon>
        <taxon>Elateriformia</taxon>
        <taxon>Elateroidea</taxon>
        <taxon>Lampyridae</taxon>
        <taxon>Lampyrinae</taxon>
        <taxon>Photinus</taxon>
    </lineage>
</organism>
<proteinExistence type="predicted"/>
<sequence>MFSLVQFTDDLIYHVCKSRQIRRRKKNIFEAKWTNGNYYPAKIIASNDNLTLLNGFKINFEFEYPRVVLPVNRGTNCNSTAGVNAGRTYNVSCLPSSDLSNKKRRSPLNFELIEPASKYVHLENVNMTISPSAGILREERSSSVNLQIIDSVCELPIDFENGEGCLDLTHKAEEVHFEYPLDNVHSNAEPYSTCRGTCIQTVTEHDYVTTNIDQSFDYTNEENMSSSVEDGEAQSCATILNNVEFELVDTMAEDPTEQSFDYTNEENMSSLVEDGEAQSCATILNNVEFELVDTMTEDPADQSFDCINEQNVGSSVGKGEVQSGITVLDNLELVPEDLLNVNIVDITGSDNNHLTVGASANTIENTLSYIEQKEHTVKQNRRPRIPNENQFDRTNVATPSGNYQVQGTVQNICVDSARGKLTRRYFCIYCKKLYAKFSQHLEVSHKKELSVSKFMQLPPSKYRKKCLQFAHWFPQVCFKHLE</sequence>